<feature type="transmembrane region" description="Helical" evidence="8">
    <location>
        <begin position="1462"/>
        <end position="1484"/>
    </location>
</feature>
<evidence type="ECO:0000313" key="10">
    <source>
        <dbReference type="EMBL" id="GMI22587.1"/>
    </source>
</evidence>
<feature type="compositionally biased region" description="Acidic residues" evidence="7">
    <location>
        <begin position="1135"/>
        <end position="1145"/>
    </location>
</feature>
<feature type="non-terminal residue" evidence="10">
    <location>
        <position position="1"/>
    </location>
</feature>
<feature type="transmembrane region" description="Helical" evidence="8">
    <location>
        <begin position="1239"/>
        <end position="1259"/>
    </location>
</feature>
<feature type="domain" description="Ion transport" evidence="9">
    <location>
        <begin position="389"/>
        <end position="658"/>
    </location>
</feature>
<feature type="region of interest" description="Disordered" evidence="7">
    <location>
        <begin position="2072"/>
        <end position="2155"/>
    </location>
</feature>
<evidence type="ECO:0000256" key="8">
    <source>
        <dbReference type="SAM" id="Phobius"/>
    </source>
</evidence>
<feature type="domain" description="Ion transport" evidence="9">
    <location>
        <begin position="842"/>
        <end position="1077"/>
    </location>
</feature>
<feature type="compositionally biased region" description="Polar residues" evidence="7">
    <location>
        <begin position="1106"/>
        <end position="1118"/>
    </location>
</feature>
<feature type="transmembrane region" description="Helical" evidence="8">
    <location>
        <begin position="505"/>
        <end position="530"/>
    </location>
</feature>
<keyword evidence="2 8" id="KW-0812">Transmembrane</keyword>
<feature type="transmembrane region" description="Helical" evidence="8">
    <location>
        <begin position="388"/>
        <end position="408"/>
    </location>
</feature>
<dbReference type="Gene3D" id="1.20.120.350">
    <property type="entry name" value="Voltage-gated potassium channels. Chain C"/>
    <property type="match status" value="4"/>
</dbReference>
<reference evidence="10 11" key="1">
    <citation type="journal article" date="2023" name="Commun. Biol.">
        <title>Genome analysis of Parmales, the sister group of diatoms, reveals the evolutionary specialization of diatoms from phago-mixotrophs to photoautotrophs.</title>
        <authorList>
            <person name="Ban H."/>
            <person name="Sato S."/>
            <person name="Yoshikawa S."/>
            <person name="Yamada K."/>
            <person name="Nakamura Y."/>
            <person name="Ichinomiya M."/>
            <person name="Sato N."/>
            <person name="Blanc-Mathieu R."/>
            <person name="Endo H."/>
            <person name="Kuwata A."/>
            <person name="Ogata H."/>
        </authorList>
    </citation>
    <scope>NUCLEOTIDE SEQUENCE [LARGE SCALE GENOMIC DNA]</scope>
</reference>
<feature type="compositionally biased region" description="Low complexity" evidence="7">
    <location>
        <begin position="1"/>
        <end position="13"/>
    </location>
</feature>
<feature type="compositionally biased region" description="Basic residues" evidence="7">
    <location>
        <begin position="2072"/>
        <end position="2081"/>
    </location>
</feature>
<keyword evidence="5" id="KW-0406">Ion transport</keyword>
<feature type="transmembrane region" description="Helical" evidence="8">
    <location>
        <begin position="956"/>
        <end position="984"/>
    </location>
</feature>
<feature type="transmembrane region" description="Helical" evidence="8">
    <location>
        <begin position="1048"/>
        <end position="1072"/>
    </location>
</feature>
<dbReference type="EMBL" id="BRYB01003910">
    <property type="protein sequence ID" value="GMI22587.1"/>
    <property type="molecule type" value="Genomic_DNA"/>
</dbReference>
<feature type="compositionally biased region" description="Pro residues" evidence="7">
    <location>
        <begin position="137"/>
        <end position="155"/>
    </location>
</feature>
<keyword evidence="6" id="KW-0175">Coiled coil</keyword>
<evidence type="ECO:0000256" key="6">
    <source>
        <dbReference type="SAM" id="Coils"/>
    </source>
</evidence>
<keyword evidence="5" id="KW-0106">Calcium</keyword>
<keyword evidence="3 8" id="KW-1133">Transmembrane helix</keyword>
<feature type="compositionally biased region" description="Low complexity" evidence="7">
    <location>
        <begin position="735"/>
        <end position="766"/>
    </location>
</feature>
<feature type="transmembrane region" description="Helical" evidence="8">
    <location>
        <begin position="844"/>
        <end position="861"/>
    </location>
</feature>
<keyword evidence="4 8" id="KW-0472">Membrane</keyword>
<feature type="transmembrane region" description="Helical" evidence="8">
    <location>
        <begin position="873"/>
        <end position="892"/>
    </location>
</feature>
<organism evidence="10 11">
    <name type="scientific">Tetraparma gracilis</name>
    <dbReference type="NCBI Taxonomy" id="2962635"/>
    <lineage>
        <taxon>Eukaryota</taxon>
        <taxon>Sar</taxon>
        <taxon>Stramenopiles</taxon>
        <taxon>Ochrophyta</taxon>
        <taxon>Bolidophyceae</taxon>
        <taxon>Parmales</taxon>
        <taxon>Triparmaceae</taxon>
        <taxon>Tetraparma</taxon>
    </lineage>
</organism>
<keyword evidence="5" id="KW-0813">Transport</keyword>
<feature type="transmembrane region" description="Helical" evidence="8">
    <location>
        <begin position="594"/>
        <end position="616"/>
    </location>
</feature>
<evidence type="ECO:0000256" key="5">
    <source>
        <dbReference type="RuleBase" id="RU003808"/>
    </source>
</evidence>
<keyword evidence="5" id="KW-0851">Voltage-gated channel</keyword>
<evidence type="ECO:0000259" key="9">
    <source>
        <dbReference type="Pfam" id="PF00520"/>
    </source>
</evidence>
<evidence type="ECO:0000256" key="2">
    <source>
        <dbReference type="ARBA" id="ARBA00022692"/>
    </source>
</evidence>
<keyword evidence="5" id="KW-0107">Calcium channel</keyword>
<dbReference type="Proteomes" id="UP001165060">
    <property type="component" value="Unassembled WGS sequence"/>
</dbReference>
<accession>A0ABQ6MA66</accession>
<feature type="transmembrane region" description="Helical" evidence="8">
    <location>
        <begin position="628"/>
        <end position="653"/>
    </location>
</feature>
<feature type="region of interest" description="Disordered" evidence="7">
    <location>
        <begin position="338"/>
        <end position="357"/>
    </location>
</feature>
<dbReference type="InterPro" id="IPR005821">
    <property type="entry name" value="Ion_trans_dom"/>
</dbReference>
<evidence type="ECO:0000256" key="3">
    <source>
        <dbReference type="ARBA" id="ARBA00022989"/>
    </source>
</evidence>
<feature type="transmembrane region" description="Helical" evidence="8">
    <location>
        <begin position="1581"/>
        <end position="1603"/>
    </location>
</feature>
<dbReference type="PROSITE" id="PS50096">
    <property type="entry name" value="IQ"/>
    <property type="match status" value="1"/>
</dbReference>
<feature type="compositionally biased region" description="Basic residues" evidence="7">
    <location>
        <begin position="2125"/>
        <end position="2135"/>
    </location>
</feature>
<feature type="compositionally biased region" description="Low complexity" evidence="7">
    <location>
        <begin position="297"/>
        <end position="307"/>
    </location>
</feature>
<comment type="caution">
    <text evidence="10">The sequence shown here is derived from an EMBL/GenBank/DDBJ whole genome shotgun (WGS) entry which is preliminary data.</text>
</comment>
<dbReference type="InterPro" id="IPR027359">
    <property type="entry name" value="Volt_channel_dom_sf"/>
</dbReference>
<feature type="region of interest" description="Disordered" evidence="7">
    <location>
        <begin position="1105"/>
        <end position="1152"/>
    </location>
</feature>
<feature type="compositionally biased region" description="Gly residues" evidence="7">
    <location>
        <begin position="38"/>
        <end position="52"/>
    </location>
</feature>
<dbReference type="Pfam" id="PF00520">
    <property type="entry name" value="Ion_trans"/>
    <property type="match status" value="4"/>
</dbReference>
<dbReference type="InterPro" id="IPR043203">
    <property type="entry name" value="VGCC_Ca_Na"/>
</dbReference>
<feature type="transmembrane region" description="Helical" evidence="8">
    <location>
        <begin position="1610"/>
        <end position="1629"/>
    </location>
</feature>
<feature type="transmembrane region" description="Helical" evidence="8">
    <location>
        <begin position="1673"/>
        <end position="1693"/>
    </location>
</feature>
<evidence type="ECO:0000256" key="7">
    <source>
        <dbReference type="SAM" id="MobiDB-lite"/>
    </source>
</evidence>
<dbReference type="Gene3D" id="1.10.287.70">
    <property type="match status" value="4"/>
</dbReference>
<feature type="region of interest" description="Disordered" evidence="7">
    <location>
        <begin position="1830"/>
        <end position="1855"/>
    </location>
</feature>
<feature type="domain" description="Ion transport" evidence="9">
    <location>
        <begin position="1196"/>
        <end position="1494"/>
    </location>
</feature>
<feature type="transmembrane region" description="Helical" evidence="8">
    <location>
        <begin position="1543"/>
        <end position="1561"/>
    </location>
</feature>
<feature type="region of interest" description="Disordered" evidence="7">
    <location>
        <begin position="1"/>
        <end position="316"/>
    </location>
</feature>
<dbReference type="SUPFAM" id="SSF81324">
    <property type="entry name" value="Voltage-gated potassium channels"/>
    <property type="match status" value="4"/>
</dbReference>
<name>A0ABQ6MA66_9STRA</name>
<feature type="transmembrane region" description="Helical" evidence="8">
    <location>
        <begin position="1194"/>
        <end position="1215"/>
    </location>
</feature>
<proteinExistence type="inferred from homology"/>
<dbReference type="PANTHER" id="PTHR10037:SF62">
    <property type="entry name" value="SODIUM CHANNEL PROTEIN 60E"/>
    <property type="match status" value="1"/>
</dbReference>
<evidence type="ECO:0000313" key="11">
    <source>
        <dbReference type="Proteomes" id="UP001165060"/>
    </source>
</evidence>
<feature type="transmembrane region" description="Helical" evidence="8">
    <location>
        <begin position="428"/>
        <end position="448"/>
    </location>
</feature>
<keyword evidence="5" id="KW-0109">Calcium transport</keyword>
<feature type="domain" description="Ion transport" evidence="9">
    <location>
        <begin position="1544"/>
        <end position="1771"/>
    </location>
</feature>
<dbReference type="InterPro" id="IPR002077">
    <property type="entry name" value="VDCCAlpha1"/>
</dbReference>
<feature type="compositionally biased region" description="Basic and acidic residues" evidence="7">
    <location>
        <begin position="2082"/>
        <end position="2099"/>
    </location>
</feature>
<dbReference type="PRINTS" id="PR00167">
    <property type="entry name" value="CACHANNEL"/>
</dbReference>
<comment type="similarity">
    <text evidence="5">Belongs to the calcium channel alpha-1 subunit (TC 1.A.1.11) family.</text>
</comment>
<sequence>PPPSPARGASSRKASYHYNSDSDSSDFSGADLYPQPRGAGGAAGAASGGAAGGASARAPPAPGSAPASVLVASRPGKASASPLTGDESGGSRGGSDSDGFYGTDSDHVPAVRPSAGLASNGRPPASLPGSREGSSPRAPPSSSMPPPALPPPPAGGKPSLGAPSLGAPSLGASASAFPSGVTHDSDSEVSMPSLPALPSASSSAPSAVSEPRAASPTSGTTGAGTLAGRHHAYSTAGKGASERTIDAFLNDLQPEQSPGAQSPGALSPGALSPGALSPLQPELRPGAGGGKRGGKRGAAAEGAAPGPYRTPQFVGGAAGLEMPERGYRPVALEDVPLKSPAPLTPGTHASSRGGRKLAFRRPYAKANELGWRQSHHVRGPLIKMSDSVAWEVIVLVLIVANCVTLSMANPLDDPDSTKARALKVLEMVFSVAFTFELIAKILAMGFYTDPTAYMRDSWNILDFVIVTLGWLSEMSGGGGGLSSFRAMRVLRPLRTIKGVPELKRIIESMIAALPQLSTVFGLCAACYMLFGILGMQLFGGHMSQRCRDDATGDFDFDSGRFCSVTSSGRQCPDGSTCASSDVSLNDGITNFDNIFLAFLAVFQSCTLEGWVDMMYALMDTMPSWVPGLYFVILIWIGSLFLLNLVTVVVYVSYSQSADQLAELIEGPTDPNALKKEVETASMEGLVAVQQNVKIMALQAVDDINKAILDQPLRQDVIASFNGDTPEGLRQRKADVPSSAPSAASSVTPPSAAGAPAGANPASTPAPVSDDANHEERRANQAVEMSKVAALLQQAIAQLKTIPNVVVHSHHEDDEHHGKKAKFVPPQYEKSPVSAGCYYIASNKYFTMFMNVCIVANTLCLAMDSYHKSEALAAFLKTSNVYFTFIFTFEIYFKLKGFGLDKFSEDGFNTFDSAIVFVSLIELLVTPDRGGGISALRSFRIMRLFKLLRSWKTLRRILKNMAMTMSSSSAFIGLLLLIIFVFSLVGMTMYGGTLPLECEENWNSTSVCYAPRANYDSLFTSAVVSYQILTMENWNEVLYLLINANGYSATFFVCLNLLVGGFLMMNIFLAILIDNYSVAVALELEKARLKEEREKEKERVRGILENTPGSSLYGTNNTKPLPYNDDDSSMSSVSDTNEDEDSEDDVEGQKPSVDIDEDPVAVFNDPSLHPSYGYNALCILGSGGRLRHLIFKFVLWPRFDQFILSLIILNCFTLAINEPGAEGLGPTGTLGDVITGMDSFFTYTFIVEFALKLLAFGMLLHPGSYMRNNWNLLDGLIVITSIIELSAPSDGGNMGSLRALRALRALRPLRLVSRFEGLQIVINTMLRAAVPCASVAAVALVFYTVFSIVGMNLFGGKFRSCTDPSKTCYSGANDIIPDTCLAERDCVGDWTNPDSGELEPRLWANPTYEESGTAFSFDDFGSSMTVLFEVASLEMWPSVMYAANDVTMIGQAPARNNSEVNSLFFVLFISVMTMFVMELFVTVIIDNFNEIKAERDGSAYMTDKQIEWVRTQKQLASRKPKEFIAPPPADQVLRSKMFEFVSGSRFEMVIMGFIVANVFFMMTEFEGQPDGWTTALEVFNYIFAFVFTLEMALKWYALGTGAYFRNGWNKFDATIVTLTLISLVLLWASIDLPFDPTLLRVGRIARVFRIVKSSPSLQAITQTIFMSLPSLGNVGMVLSLIFFIFAVAGMGMFGGMGTDGDFINDWCNFDSFLLSLVTLFRCATGESWNGLMHDAQEHSNLATFFFVTFQVVASYVLLNLFVAIILDQMSDQMDAVKEQATQLKQFSAVWKEVKLASVGGDVMSLAVNSSDMLKVTAGAVADGSELGLPAGDDAGTVASPGGRPRRASMFDRISGRSTDEDKKAKFAVKEKNVHFIPAFYLKKLVRKMPKPLGLAEIIDEEEDLAVEPGNGKAAAAAAAQRRRKALGGLLDRVKPSTEKDFVVLRFIRECDIPVVDGMWVRYKDVMHALFFRAAREQKEEEEEGGGDAGGEDVQWFHLKQFQRVEDLEHDGKLYMSDMNADPNDSRGMDKDDVENKDDVIGRKTQLSRQPSNKFTADEWFGAVVMQAWFRGSRGRMRAKRKKEQMEKKRDKRRERAERGEWLGGGAGDGGFPSRAGGFASLVQQPKAKKDKKKKKERSADHIQRGHAGHKYSLNNI</sequence>
<feature type="region of interest" description="Disordered" evidence="7">
    <location>
        <begin position="719"/>
        <end position="779"/>
    </location>
</feature>
<dbReference type="PANTHER" id="PTHR10037">
    <property type="entry name" value="VOLTAGE-GATED CATION CHANNEL CALCIUM AND SODIUM"/>
    <property type="match status" value="1"/>
</dbReference>
<evidence type="ECO:0000256" key="4">
    <source>
        <dbReference type="ARBA" id="ARBA00023136"/>
    </source>
</evidence>
<feature type="compositionally biased region" description="Low complexity" evidence="7">
    <location>
        <begin position="156"/>
        <end position="176"/>
    </location>
</feature>
<feature type="transmembrane region" description="Helical" evidence="8">
    <location>
        <begin position="1327"/>
        <end position="1348"/>
    </location>
</feature>
<feature type="compositionally biased region" description="Gly residues" evidence="7">
    <location>
        <begin position="2100"/>
        <end position="2109"/>
    </location>
</feature>
<protein>
    <recommendedName>
        <fullName evidence="9">Ion transport domain-containing protein</fullName>
    </recommendedName>
</protein>
<keyword evidence="5" id="KW-0407">Ion channel</keyword>
<feature type="coiled-coil region" evidence="6">
    <location>
        <begin position="1078"/>
        <end position="1105"/>
    </location>
</feature>
<evidence type="ECO:0000256" key="1">
    <source>
        <dbReference type="ARBA" id="ARBA00004141"/>
    </source>
</evidence>
<feature type="transmembrane region" description="Helical" evidence="8">
    <location>
        <begin position="1743"/>
        <end position="1765"/>
    </location>
</feature>
<feature type="compositionally biased region" description="Low complexity" evidence="7">
    <location>
        <begin position="53"/>
        <end position="68"/>
    </location>
</feature>
<feature type="compositionally biased region" description="Low complexity" evidence="7">
    <location>
        <begin position="190"/>
        <end position="227"/>
    </location>
</feature>
<gene>
    <name evidence="10" type="ORF">TeGR_g14679</name>
</gene>
<comment type="subcellular location">
    <subcellularLocation>
        <location evidence="1 5">Membrane</location>
        <topology evidence="1 5">Multi-pass membrane protein</topology>
    </subcellularLocation>
</comment>
<keyword evidence="11" id="KW-1185">Reference proteome</keyword>
<feature type="region of interest" description="Disordered" evidence="7">
    <location>
        <begin position="2013"/>
        <end position="2033"/>
    </location>
</feature>